<dbReference type="EMBL" id="AVOT02058284">
    <property type="protein sequence ID" value="MBW0552188.1"/>
    <property type="molecule type" value="Genomic_DNA"/>
</dbReference>
<sequence>MSRQHEDNVNCHMCHMRMSLKAQTHSNTIGNVRVISPHWLPPPQCLACLRACTALQMTLHNCPPISVLTTPYAFTPLPLPSLRLCSTLPTFLQHSFPSLCSCTALPIMLTILTLA</sequence>
<organism evidence="1 2">
    <name type="scientific">Austropuccinia psidii MF-1</name>
    <dbReference type="NCBI Taxonomy" id="1389203"/>
    <lineage>
        <taxon>Eukaryota</taxon>
        <taxon>Fungi</taxon>
        <taxon>Dikarya</taxon>
        <taxon>Basidiomycota</taxon>
        <taxon>Pucciniomycotina</taxon>
        <taxon>Pucciniomycetes</taxon>
        <taxon>Pucciniales</taxon>
        <taxon>Sphaerophragmiaceae</taxon>
        <taxon>Austropuccinia</taxon>
    </lineage>
</organism>
<evidence type="ECO:0000313" key="2">
    <source>
        <dbReference type="Proteomes" id="UP000765509"/>
    </source>
</evidence>
<proteinExistence type="predicted"/>
<keyword evidence="2" id="KW-1185">Reference proteome</keyword>
<dbReference type="AlphaFoldDB" id="A0A9Q3IXJ2"/>
<reference evidence="1" key="1">
    <citation type="submission" date="2021-03" db="EMBL/GenBank/DDBJ databases">
        <title>Draft genome sequence of rust myrtle Austropuccinia psidii MF-1, a brazilian biotype.</title>
        <authorList>
            <person name="Quecine M.C."/>
            <person name="Pachon D.M.R."/>
            <person name="Bonatelli M.L."/>
            <person name="Correr F.H."/>
            <person name="Franceschini L.M."/>
            <person name="Leite T.F."/>
            <person name="Margarido G.R.A."/>
            <person name="Almeida C.A."/>
            <person name="Ferrarezi J.A."/>
            <person name="Labate C.A."/>
        </authorList>
    </citation>
    <scope>NUCLEOTIDE SEQUENCE</scope>
    <source>
        <strain evidence="1">MF-1</strain>
    </source>
</reference>
<gene>
    <name evidence="1" type="ORF">O181_091903</name>
</gene>
<protein>
    <submittedName>
        <fullName evidence="1">Uncharacterized protein</fullName>
    </submittedName>
</protein>
<comment type="caution">
    <text evidence="1">The sequence shown here is derived from an EMBL/GenBank/DDBJ whole genome shotgun (WGS) entry which is preliminary data.</text>
</comment>
<accession>A0A9Q3IXJ2</accession>
<dbReference type="Proteomes" id="UP000765509">
    <property type="component" value="Unassembled WGS sequence"/>
</dbReference>
<evidence type="ECO:0000313" key="1">
    <source>
        <dbReference type="EMBL" id="MBW0552188.1"/>
    </source>
</evidence>
<name>A0A9Q3IXJ2_9BASI</name>